<dbReference type="Gene3D" id="3.30.1150.10">
    <property type="match status" value="1"/>
</dbReference>
<evidence type="ECO:0000256" key="1">
    <source>
        <dbReference type="SAM" id="SignalP"/>
    </source>
</evidence>
<organism evidence="3 4">
    <name type="scientific">Noviherbaspirillum suwonense</name>
    <dbReference type="NCBI Taxonomy" id="1224511"/>
    <lineage>
        <taxon>Bacteria</taxon>
        <taxon>Pseudomonadati</taxon>
        <taxon>Pseudomonadota</taxon>
        <taxon>Betaproteobacteria</taxon>
        <taxon>Burkholderiales</taxon>
        <taxon>Oxalobacteraceae</taxon>
        <taxon>Noviherbaspirillum</taxon>
    </lineage>
</organism>
<protein>
    <submittedName>
        <fullName evidence="3">TonB family C-terminal domain-containing protein</fullName>
    </submittedName>
</protein>
<feature type="signal peptide" evidence="1">
    <location>
        <begin position="1"/>
        <end position="19"/>
    </location>
</feature>
<gene>
    <name evidence="3" type="ORF">SAMN06295970_108154</name>
</gene>
<dbReference type="Pfam" id="PF03544">
    <property type="entry name" value="TonB_C"/>
    <property type="match status" value="1"/>
</dbReference>
<keyword evidence="4" id="KW-1185">Reference proteome</keyword>
<dbReference type="InterPro" id="IPR037682">
    <property type="entry name" value="TonB_C"/>
</dbReference>
<dbReference type="Proteomes" id="UP001158049">
    <property type="component" value="Unassembled WGS sequence"/>
</dbReference>
<name>A0ABY1Q8E4_9BURK</name>
<evidence type="ECO:0000259" key="2">
    <source>
        <dbReference type="PROSITE" id="PS52015"/>
    </source>
</evidence>
<keyword evidence="1" id="KW-0732">Signal</keyword>
<comment type="caution">
    <text evidence="3">The sequence shown here is derived from an EMBL/GenBank/DDBJ whole genome shotgun (WGS) entry which is preliminary data.</text>
</comment>
<dbReference type="PROSITE" id="PS52015">
    <property type="entry name" value="TONB_CTD"/>
    <property type="match status" value="1"/>
</dbReference>
<dbReference type="RefSeq" id="WP_283442662.1">
    <property type="nucleotide sequence ID" value="NZ_FXUL01000008.1"/>
</dbReference>
<feature type="chain" id="PRO_5047468215" evidence="1">
    <location>
        <begin position="20"/>
        <end position="147"/>
    </location>
</feature>
<evidence type="ECO:0000313" key="4">
    <source>
        <dbReference type="Proteomes" id="UP001158049"/>
    </source>
</evidence>
<dbReference type="SUPFAM" id="SSF74653">
    <property type="entry name" value="TolA/TonB C-terminal domain"/>
    <property type="match status" value="1"/>
</dbReference>
<sequence>MTHTLAISLLFASVLVACSSPPQQTYGVGSEVELSGVAAEATLIKNGLVKPTWAPGNSLDKEMRLLRAPMPRMPDEAIRADLRDHVIVDILFNEAGEVESVVPKNYKYPVLLDAVLAVARDWKIEPPIEAGRRVKTTVRQAFRFELQ</sequence>
<evidence type="ECO:0000313" key="3">
    <source>
        <dbReference type="EMBL" id="SMP62572.1"/>
    </source>
</evidence>
<accession>A0ABY1Q8E4</accession>
<feature type="domain" description="TonB C-terminal" evidence="2">
    <location>
        <begin position="58"/>
        <end position="147"/>
    </location>
</feature>
<proteinExistence type="predicted"/>
<reference evidence="3 4" key="1">
    <citation type="submission" date="2017-05" db="EMBL/GenBank/DDBJ databases">
        <authorList>
            <person name="Varghese N."/>
            <person name="Submissions S."/>
        </authorList>
    </citation>
    <scope>NUCLEOTIDE SEQUENCE [LARGE SCALE GENOMIC DNA]</scope>
    <source>
        <strain evidence="3 4">DSM 26001</strain>
    </source>
</reference>
<dbReference type="EMBL" id="FXUL01000008">
    <property type="protein sequence ID" value="SMP62572.1"/>
    <property type="molecule type" value="Genomic_DNA"/>
</dbReference>